<keyword evidence="7 11" id="KW-1133">Transmembrane helix</keyword>
<dbReference type="GO" id="GO:0031901">
    <property type="term" value="C:early endosome membrane"/>
    <property type="evidence" value="ECO:0007669"/>
    <property type="project" value="UniProtKB-SubCell"/>
</dbReference>
<dbReference type="EMBL" id="HACG01016139">
    <property type="protein sequence ID" value="CEK63004.1"/>
    <property type="molecule type" value="Transcribed_RNA"/>
</dbReference>
<dbReference type="PANTHER" id="PTHR31937:SF2">
    <property type="entry name" value="TRANSMEMBRANE PROTEIN 163"/>
    <property type="match status" value="1"/>
</dbReference>
<feature type="transmembrane region" description="Helical" evidence="11">
    <location>
        <begin position="101"/>
        <end position="125"/>
    </location>
</feature>
<keyword evidence="9 11" id="KW-0472">Membrane</keyword>
<evidence type="ECO:0000256" key="1">
    <source>
        <dbReference type="ARBA" id="ARBA00004146"/>
    </source>
</evidence>
<gene>
    <name evidence="13" type="primary">ORF46784</name>
</gene>
<comment type="similarity">
    <text evidence="3">Belongs to the TMEM163 family.</text>
</comment>
<keyword evidence="6" id="KW-0862">Zinc</keyword>
<feature type="domain" description="Cation efflux protein transmembrane" evidence="12">
    <location>
        <begin position="3"/>
        <end position="125"/>
    </location>
</feature>
<feature type="transmembrane region" description="Helical" evidence="11">
    <location>
        <begin position="76"/>
        <end position="95"/>
    </location>
</feature>
<evidence type="ECO:0000256" key="10">
    <source>
        <dbReference type="ARBA" id="ARBA00023329"/>
    </source>
</evidence>
<dbReference type="GO" id="GO:0030672">
    <property type="term" value="C:synaptic vesicle membrane"/>
    <property type="evidence" value="ECO:0007669"/>
    <property type="project" value="UniProtKB-SubCell"/>
</dbReference>
<dbReference type="InterPro" id="IPR026765">
    <property type="entry name" value="Tmem163"/>
</dbReference>
<reference evidence="13" key="1">
    <citation type="submission" date="2014-12" db="EMBL/GenBank/DDBJ databases">
        <title>Insight into the proteome of Arion vulgaris.</title>
        <authorList>
            <person name="Aradska J."/>
            <person name="Bulat T."/>
            <person name="Smidak R."/>
            <person name="Sarate P."/>
            <person name="Gangsoo J."/>
            <person name="Sialana F."/>
            <person name="Bilban M."/>
            <person name="Lubec G."/>
        </authorList>
    </citation>
    <scope>NUCLEOTIDE SEQUENCE</scope>
    <source>
        <tissue evidence="13">Skin</tissue>
    </source>
</reference>
<keyword evidence="8" id="KW-0770">Synapse</keyword>
<evidence type="ECO:0000259" key="12">
    <source>
        <dbReference type="Pfam" id="PF01545"/>
    </source>
</evidence>
<evidence type="ECO:0000256" key="5">
    <source>
        <dbReference type="ARBA" id="ARBA00022753"/>
    </source>
</evidence>
<keyword evidence="4 11" id="KW-0812">Transmembrane</keyword>
<name>A0A0B6Z342_9EUPU</name>
<dbReference type="Pfam" id="PF01545">
    <property type="entry name" value="Cation_efflux"/>
    <property type="match status" value="1"/>
</dbReference>
<organism evidence="13">
    <name type="scientific">Arion vulgaris</name>
    <dbReference type="NCBI Taxonomy" id="1028688"/>
    <lineage>
        <taxon>Eukaryota</taxon>
        <taxon>Metazoa</taxon>
        <taxon>Spiralia</taxon>
        <taxon>Lophotrochozoa</taxon>
        <taxon>Mollusca</taxon>
        <taxon>Gastropoda</taxon>
        <taxon>Heterobranchia</taxon>
        <taxon>Euthyneura</taxon>
        <taxon>Panpulmonata</taxon>
        <taxon>Eupulmonata</taxon>
        <taxon>Stylommatophora</taxon>
        <taxon>Helicina</taxon>
        <taxon>Arionoidea</taxon>
        <taxon>Arionidae</taxon>
        <taxon>Arion</taxon>
    </lineage>
</organism>
<dbReference type="Gene3D" id="1.20.1510.10">
    <property type="entry name" value="Cation efflux protein transmembrane domain"/>
    <property type="match status" value="1"/>
</dbReference>
<sequence>KACIVIAAFFIASAFSLVYKSTKALADDERENEEEEARIMTDAFSAFCGVVALIVASVKVYLGRRLNSRALLTDSIITYVGSIMSFLGVLGLELYRSDDRVWYLDAIFGMCCGAFLFIFGLKLLIQLTCLYKNKKTESVLHADDDD</sequence>
<proteinExistence type="inferred from homology"/>
<feature type="transmembrane region" description="Helical" evidence="11">
    <location>
        <begin position="44"/>
        <end position="64"/>
    </location>
</feature>
<evidence type="ECO:0000256" key="2">
    <source>
        <dbReference type="ARBA" id="ARBA00004644"/>
    </source>
</evidence>
<feature type="non-terminal residue" evidence="13">
    <location>
        <position position="1"/>
    </location>
</feature>
<dbReference type="InterPro" id="IPR058533">
    <property type="entry name" value="Cation_efflux_TM"/>
</dbReference>
<dbReference type="PANTHER" id="PTHR31937">
    <property type="entry name" value="TRANSMEMBRANE PROTEIN 163"/>
    <property type="match status" value="1"/>
</dbReference>
<protein>
    <recommendedName>
        <fullName evidence="12">Cation efflux protein transmembrane domain-containing protein</fullName>
    </recommendedName>
</protein>
<evidence type="ECO:0000256" key="3">
    <source>
        <dbReference type="ARBA" id="ARBA00008731"/>
    </source>
</evidence>
<evidence type="ECO:0000256" key="11">
    <source>
        <dbReference type="SAM" id="Phobius"/>
    </source>
</evidence>
<evidence type="ECO:0000256" key="8">
    <source>
        <dbReference type="ARBA" id="ARBA00023018"/>
    </source>
</evidence>
<evidence type="ECO:0000313" key="13">
    <source>
        <dbReference type="EMBL" id="CEK63004.1"/>
    </source>
</evidence>
<comment type="subcellular location">
    <subcellularLocation>
        <location evidence="2">Cytoplasmic vesicle</location>
        <location evidence="2">Secretory vesicle</location>
        <location evidence="2">Synaptic vesicle membrane</location>
        <topology evidence="2">Multi-pass membrane protein</topology>
    </subcellularLocation>
    <subcellularLocation>
        <location evidence="1">Early endosome membrane</location>
    </subcellularLocation>
</comment>
<dbReference type="SUPFAM" id="SSF161111">
    <property type="entry name" value="Cation efflux protein transmembrane domain-like"/>
    <property type="match status" value="1"/>
</dbReference>
<dbReference type="AlphaFoldDB" id="A0A0B6Z342"/>
<accession>A0A0B6Z342</accession>
<keyword evidence="10" id="KW-0968">Cytoplasmic vesicle</keyword>
<dbReference type="InterPro" id="IPR027469">
    <property type="entry name" value="Cation_efflux_TMD_sf"/>
</dbReference>
<evidence type="ECO:0000256" key="6">
    <source>
        <dbReference type="ARBA" id="ARBA00022833"/>
    </source>
</evidence>
<evidence type="ECO:0000256" key="9">
    <source>
        <dbReference type="ARBA" id="ARBA00023136"/>
    </source>
</evidence>
<evidence type="ECO:0000256" key="4">
    <source>
        <dbReference type="ARBA" id="ARBA00022692"/>
    </source>
</evidence>
<evidence type="ECO:0000256" key="7">
    <source>
        <dbReference type="ARBA" id="ARBA00022989"/>
    </source>
</evidence>
<keyword evidence="5" id="KW-0967">Endosome</keyword>